<evidence type="ECO:0000313" key="2">
    <source>
        <dbReference type="EMBL" id="KZM73395.1"/>
    </source>
</evidence>
<gene>
    <name evidence="2" type="ORF">AWN90_32645</name>
</gene>
<keyword evidence="1" id="KW-0472">Membrane</keyword>
<sequence>MPLRDPGLPLLVGAPAPPPHPATVIATPPPVAPVIEPRIPLAAQPVRPAQAHSAESEIETDSWNFTEWVTVLLVVVVIATGAPAVGRRRPS</sequence>
<dbReference type="AlphaFoldDB" id="A0A164MIT6"/>
<comment type="caution">
    <text evidence="2">The sequence shown here is derived from an EMBL/GenBank/DDBJ whole genome shotgun (WGS) entry which is preliminary data.</text>
</comment>
<organism evidence="2 3">
    <name type="scientific">Nocardia terpenica</name>
    <dbReference type="NCBI Taxonomy" id="455432"/>
    <lineage>
        <taxon>Bacteria</taxon>
        <taxon>Bacillati</taxon>
        <taxon>Actinomycetota</taxon>
        <taxon>Actinomycetes</taxon>
        <taxon>Mycobacteriales</taxon>
        <taxon>Nocardiaceae</taxon>
        <taxon>Nocardia</taxon>
    </lineage>
</organism>
<proteinExistence type="predicted"/>
<evidence type="ECO:0000256" key="1">
    <source>
        <dbReference type="SAM" id="Phobius"/>
    </source>
</evidence>
<accession>A0A164MIT6</accession>
<dbReference type="RefSeq" id="WP_067590673.1">
    <property type="nucleotide sequence ID" value="NZ_JABMCZ010000001.1"/>
</dbReference>
<name>A0A164MIT6_9NOCA</name>
<protein>
    <submittedName>
        <fullName evidence="2">Uncharacterized protein</fullName>
    </submittedName>
</protein>
<keyword evidence="1" id="KW-1133">Transmembrane helix</keyword>
<evidence type="ECO:0000313" key="3">
    <source>
        <dbReference type="Proteomes" id="UP000076512"/>
    </source>
</evidence>
<feature type="transmembrane region" description="Helical" evidence="1">
    <location>
        <begin position="68"/>
        <end position="86"/>
    </location>
</feature>
<keyword evidence="3" id="KW-1185">Reference proteome</keyword>
<dbReference type="EMBL" id="LWGR01000007">
    <property type="protein sequence ID" value="KZM73395.1"/>
    <property type="molecule type" value="Genomic_DNA"/>
</dbReference>
<reference evidence="2 3" key="1">
    <citation type="submission" date="2016-04" db="EMBL/GenBank/DDBJ databases">
        <authorList>
            <person name="Evans L.H."/>
            <person name="Alamgir A."/>
            <person name="Owens N."/>
            <person name="Weber N.D."/>
            <person name="Virtaneva K."/>
            <person name="Barbian K."/>
            <person name="Babar A."/>
            <person name="Rosenke K."/>
        </authorList>
    </citation>
    <scope>NUCLEOTIDE SEQUENCE [LARGE SCALE GENOMIC DNA]</scope>
    <source>
        <strain evidence="2 3">IFM 0406</strain>
    </source>
</reference>
<keyword evidence="1" id="KW-0812">Transmembrane</keyword>
<dbReference type="Proteomes" id="UP000076512">
    <property type="component" value="Unassembled WGS sequence"/>
</dbReference>